<dbReference type="EMBL" id="GGEC01049551">
    <property type="protein sequence ID" value="MBX30035.1"/>
    <property type="molecule type" value="Transcribed_RNA"/>
</dbReference>
<evidence type="ECO:0000256" key="1">
    <source>
        <dbReference type="SAM" id="Phobius"/>
    </source>
</evidence>
<keyword evidence="1" id="KW-1133">Transmembrane helix</keyword>
<evidence type="ECO:0000313" key="2">
    <source>
        <dbReference type="EMBL" id="MBX30035.1"/>
    </source>
</evidence>
<keyword evidence="1" id="KW-0812">Transmembrane</keyword>
<dbReference type="AlphaFoldDB" id="A0A2P2MIJ4"/>
<feature type="transmembrane region" description="Helical" evidence="1">
    <location>
        <begin position="34"/>
        <end position="51"/>
    </location>
</feature>
<protein>
    <submittedName>
        <fullName evidence="2">Uncharacterized protein</fullName>
    </submittedName>
</protein>
<reference evidence="2" key="1">
    <citation type="submission" date="2018-02" db="EMBL/GenBank/DDBJ databases">
        <title>Rhizophora mucronata_Transcriptome.</title>
        <authorList>
            <person name="Meera S.P."/>
            <person name="Sreeshan A."/>
            <person name="Augustine A."/>
        </authorList>
    </citation>
    <scope>NUCLEOTIDE SEQUENCE</scope>
    <source>
        <tissue evidence="2">Leaf</tissue>
    </source>
</reference>
<proteinExistence type="predicted"/>
<keyword evidence="1" id="KW-0472">Membrane</keyword>
<organism evidence="2">
    <name type="scientific">Rhizophora mucronata</name>
    <name type="common">Asiatic mangrove</name>
    <dbReference type="NCBI Taxonomy" id="61149"/>
    <lineage>
        <taxon>Eukaryota</taxon>
        <taxon>Viridiplantae</taxon>
        <taxon>Streptophyta</taxon>
        <taxon>Embryophyta</taxon>
        <taxon>Tracheophyta</taxon>
        <taxon>Spermatophyta</taxon>
        <taxon>Magnoliopsida</taxon>
        <taxon>eudicotyledons</taxon>
        <taxon>Gunneridae</taxon>
        <taxon>Pentapetalae</taxon>
        <taxon>rosids</taxon>
        <taxon>fabids</taxon>
        <taxon>Malpighiales</taxon>
        <taxon>Rhizophoraceae</taxon>
        <taxon>Rhizophora</taxon>
    </lineage>
</organism>
<accession>A0A2P2MIJ4</accession>
<name>A0A2P2MIJ4_RHIMU</name>
<sequence length="52" mass="5709">MEATVAVFKVAALCGSLQKALVNRCLLRAGARTHFFLFSSVNCLILFFPFVS</sequence>